<dbReference type="EMBL" id="CP002991">
    <property type="protein sequence ID" value="AEM78221.1"/>
    <property type="molecule type" value="Genomic_DNA"/>
</dbReference>
<dbReference type="InterPro" id="IPR058592">
    <property type="entry name" value="Gtf3_C"/>
</dbReference>
<dbReference type="AlphaFoldDB" id="G2MV42"/>
<name>G2MV42_9THEO</name>
<evidence type="ECO:0000256" key="1">
    <source>
        <dbReference type="SAM" id="Phobius"/>
    </source>
</evidence>
<keyword evidence="1" id="KW-1133">Transmembrane helix</keyword>
<reference evidence="3 4" key="1">
    <citation type="submission" date="2011-08" db="EMBL/GenBank/DDBJ databases">
        <title>Complete sequence of Thermoanaerobacter wiegelii Rt8.B1.</title>
        <authorList>
            <consortium name="US DOE Joint Genome Institute"/>
            <person name="Lucas S."/>
            <person name="Han J."/>
            <person name="Lapidus A."/>
            <person name="Cheng J.-F."/>
            <person name="Goodwin L."/>
            <person name="Pitluck S."/>
            <person name="Peters L."/>
            <person name="Mikhailova N."/>
            <person name="Zeytun A."/>
            <person name="Daligault H."/>
            <person name="Detter J.C."/>
            <person name="Han C."/>
            <person name="Tapia R."/>
            <person name="Land M."/>
            <person name="Hauser L."/>
            <person name="Kyrpides N."/>
            <person name="Ivanova N."/>
            <person name="Pagani I."/>
            <person name="Hemme C."/>
            <person name="Woyke T."/>
        </authorList>
    </citation>
    <scope>NUCLEOTIDE SEQUENCE [LARGE SCALE GENOMIC DNA]</scope>
    <source>
        <strain evidence="3 4">Rt8.B1</strain>
    </source>
</reference>
<keyword evidence="3" id="KW-0808">Transferase</keyword>
<dbReference type="KEGG" id="twi:Thewi_0774"/>
<evidence type="ECO:0000259" key="2">
    <source>
        <dbReference type="Pfam" id="PF26337"/>
    </source>
</evidence>
<organism evidence="3 4">
    <name type="scientific">Thermoanaerobacter wiegelii Rt8.B1</name>
    <dbReference type="NCBI Taxonomy" id="697303"/>
    <lineage>
        <taxon>Bacteria</taxon>
        <taxon>Bacillati</taxon>
        <taxon>Bacillota</taxon>
        <taxon>Clostridia</taxon>
        <taxon>Thermoanaerobacterales</taxon>
        <taxon>Thermoanaerobacteraceae</taxon>
        <taxon>Thermoanaerobacter</taxon>
    </lineage>
</organism>
<evidence type="ECO:0000313" key="4">
    <source>
        <dbReference type="Proteomes" id="UP000008276"/>
    </source>
</evidence>
<keyword evidence="4" id="KW-1185">Reference proteome</keyword>
<dbReference type="GO" id="GO:0016757">
    <property type="term" value="F:glycosyltransferase activity"/>
    <property type="evidence" value="ECO:0007669"/>
    <property type="project" value="InterPro"/>
</dbReference>
<dbReference type="STRING" id="697303.Thewi_0774"/>
<proteinExistence type="predicted"/>
<dbReference type="SUPFAM" id="SSF53756">
    <property type="entry name" value="UDP-Glycosyltransferase/glycogen phosphorylase"/>
    <property type="match status" value="1"/>
</dbReference>
<keyword evidence="1" id="KW-0812">Transmembrane</keyword>
<gene>
    <name evidence="3" type="ORF">Thewi_0774</name>
</gene>
<dbReference type="Proteomes" id="UP000008276">
    <property type="component" value="Chromosome"/>
</dbReference>
<dbReference type="Gene3D" id="3.40.50.2000">
    <property type="entry name" value="Glycogen Phosphorylase B"/>
    <property type="match status" value="2"/>
</dbReference>
<dbReference type="RefSeq" id="WP_014062513.1">
    <property type="nucleotide sequence ID" value="NC_015958.1"/>
</dbReference>
<feature type="transmembrane region" description="Helical" evidence="1">
    <location>
        <begin position="88"/>
        <end position="108"/>
    </location>
</feature>
<accession>G2MV42</accession>
<dbReference type="HOGENOM" id="CLU_631557_0_0_9"/>
<dbReference type="PANTHER" id="PTHR12526">
    <property type="entry name" value="GLYCOSYLTRANSFERASE"/>
    <property type="match status" value="1"/>
</dbReference>
<protein>
    <submittedName>
        <fullName evidence="3">Glycosyl transferase group 1</fullName>
    </submittedName>
</protein>
<evidence type="ECO:0000313" key="3">
    <source>
        <dbReference type="EMBL" id="AEM78221.1"/>
    </source>
</evidence>
<keyword evidence="1" id="KW-0472">Membrane</keyword>
<feature type="domain" description="Glucosyltransferase 3-like C-terminal" evidence="2">
    <location>
        <begin position="319"/>
        <end position="372"/>
    </location>
</feature>
<dbReference type="Pfam" id="PF26337">
    <property type="entry name" value="Gtf3_C"/>
    <property type="match status" value="1"/>
</dbReference>
<sequence length="408" mass="47807">MKKIAYAIWLEWLNSPILRGQVIEVLKKMGRRCPDDKFYLFAFQPLHRVILRYREYCILSEELKDNNIILITIPSLVPPKFDWFNAKWYMIPIIFLQSFPILLLLTFIKKIDILHCRSYPIMLAAITIKKINKNLKIIFDPRSPFPEENITAGRWTEQSFTYKMWKYLEKRYLEESNVTIAIANTYVKHFRKISSQSSFVIVPNNVDVAKFIPDNRIRANFRSKIGISDDEIVFTYSGSLGNHWNNPKVYAEFIIKLRTLNIKHCFLFITPDIKELKYVFNQYGIKSDEYFAISADLPDVPKYLAMADLGLNLMEKEDIRVSIKTVEYLAIGLPIITNSKVLGAKEIIEQYNVGLVIDDLENIDLRKIENIASNKDELSLRCREVACRVFSTDKIAKQYLEIYNEIIR</sequence>
<dbReference type="eggNOG" id="COG0438">
    <property type="taxonomic scope" value="Bacteria"/>
</dbReference>